<keyword evidence="2" id="KW-0472">Membrane</keyword>
<protein>
    <submittedName>
        <fullName evidence="3">DUF4386 domain-containing protein</fullName>
    </submittedName>
</protein>
<evidence type="ECO:0000313" key="3">
    <source>
        <dbReference type="EMBL" id="HGZ42517.1"/>
    </source>
</evidence>
<sequence>MVGHPSRSAAARAAPTAFRRMGLVGAPGHSENARIRAEPRPRAGAHRTEGGLVKSLPAEVSPPALSRIGGLLYLVIIVIGIYVQTVVRGSVVVAGDPLATAANLRASEGVWRAGIALDLFSCACTAVLAWILYGLLRVVDRHLATLMLLLEGIAIATQVVFDLNMLVALFPLGRASYLSAFSAEQLATMAHLSARAQETGFGITLLFFGLLFPVRGYLIARSGFMPSAIGVLVAVAGIGYVVNGFTMILAPGLARGLFLLVAPLILIGEGALGLWLLVKGVSAEKWRVSAAREVTT</sequence>
<feature type="transmembrane region" description="Helical" evidence="2">
    <location>
        <begin position="115"/>
        <end position="136"/>
    </location>
</feature>
<comment type="caution">
    <text evidence="3">The sequence shown here is derived from an EMBL/GenBank/DDBJ whole genome shotgun (WGS) entry which is preliminary data.</text>
</comment>
<dbReference type="Pfam" id="PF14329">
    <property type="entry name" value="DUF4386"/>
    <property type="match status" value="1"/>
</dbReference>
<feature type="transmembrane region" description="Helical" evidence="2">
    <location>
        <begin position="256"/>
        <end position="278"/>
    </location>
</feature>
<feature type="region of interest" description="Disordered" evidence="1">
    <location>
        <begin position="26"/>
        <end position="48"/>
    </location>
</feature>
<dbReference type="EMBL" id="DSQF01000005">
    <property type="protein sequence ID" value="HGZ42517.1"/>
    <property type="molecule type" value="Genomic_DNA"/>
</dbReference>
<name>A0A832MJ64_UNCEI</name>
<feature type="compositionally biased region" description="Basic and acidic residues" evidence="1">
    <location>
        <begin position="31"/>
        <end position="48"/>
    </location>
</feature>
<evidence type="ECO:0000256" key="1">
    <source>
        <dbReference type="SAM" id="MobiDB-lite"/>
    </source>
</evidence>
<evidence type="ECO:0000256" key="2">
    <source>
        <dbReference type="SAM" id="Phobius"/>
    </source>
</evidence>
<dbReference type="AlphaFoldDB" id="A0A832MJ64"/>
<feature type="transmembrane region" description="Helical" evidence="2">
    <location>
        <begin position="148"/>
        <end position="172"/>
    </location>
</feature>
<keyword evidence="2" id="KW-1133">Transmembrane helix</keyword>
<accession>A0A832MJ64</accession>
<feature type="transmembrane region" description="Helical" evidence="2">
    <location>
        <begin position="199"/>
        <end position="218"/>
    </location>
</feature>
<organism evidence="3">
    <name type="scientific">Eiseniibacteriota bacterium</name>
    <dbReference type="NCBI Taxonomy" id="2212470"/>
    <lineage>
        <taxon>Bacteria</taxon>
        <taxon>Candidatus Eiseniibacteriota</taxon>
    </lineage>
</organism>
<reference evidence="3" key="1">
    <citation type="journal article" date="2020" name="mSystems">
        <title>Genome- and Community-Level Interaction Insights into Carbon Utilization and Element Cycling Functions of Hydrothermarchaeota in Hydrothermal Sediment.</title>
        <authorList>
            <person name="Zhou Z."/>
            <person name="Liu Y."/>
            <person name="Xu W."/>
            <person name="Pan J."/>
            <person name="Luo Z.H."/>
            <person name="Li M."/>
        </authorList>
    </citation>
    <scope>NUCLEOTIDE SEQUENCE [LARGE SCALE GENOMIC DNA]</scope>
    <source>
        <strain evidence="3">SpSt-381</strain>
    </source>
</reference>
<proteinExistence type="predicted"/>
<feature type="transmembrane region" description="Helical" evidence="2">
    <location>
        <begin position="71"/>
        <end position="95"/>
    </location>
</feature>
<keyword evidence="2" id="KW-0812">Transmembrane</keyword>
<gene>
    <name evidence="3" type="ORF">ENR23_03645</name>
</gene>
<feature type="transmembrane region" description="Helical" evidence="2">
    <location>
        <begin position="230"/>
        <end position="250"/>
    </location>
</feature>
<dbReference type="InterPro" id="IPR025495">
    <property type="entry name" value="DUF4386"/>
</dbReference>